<evidence type="ECO:0000256" key="2">
    <source>
        <dbReference type="ARBA" id="ARBA00006955"/>
    </source>
</evidence>
<dbReference type="InterPro" id="IPR006671">
    <property type="entry name" value="Cyclin_N"/>
</dbReference>
<evidence type="ECO:0000259" key="10">
    <source>
        <dbReference type="SMART" id="SM00385"/>
    </source>
</evidence>
<sequence>MPVTRPKKTTAAAGSKIPKPAKVGSENQEEGPQVKRSSSPPHGAPKKRTAFIDITNAHKVQISVPGRKKEAVKKPVKKIGAASVPTKNRDNLKKSLPVTSDRPKAERETVDEEEERAASAPGEEPATSAPPAVREVPAHLRKPDIPPEFDIDSENCDDCYLCPEYAKEIFDYLKQREEKFVLADYMHMQPSLNAEMRAILVDWLVEVQENFELFHETLYLAVKMTDHYLSKTPVDREMLQLVGSTAMLIASKFEERSPPCMEDFLYICDDAYRREELISTEASMLQTLVFDINIPIPVPIPQALR</sequence>
<keyword evidence="4 8" id="KW-0195">Cyclin</keyword>
<evidence type="ECO:0000256" key="7">
    <source>
        <dbReference type="ARBA" id="ARBA00040980"/>
    </source>
</evidence>
<dbReference type="GO" id="GO:0051301">
    <property type="term" value="P:cell division"/>
    <property type="evidence" value="ECO:0007669"/>
    <property type="project" value="UniProtKB-KW"/>
</dbReference>
<dbReference type="GO" id="GO:0044772">
    <property type="term" value="P:mitotic cell cycle phase transition"/>
    <property type="evidence" value="ECO:0007669"/>
    <property type="project" value="InterPro"/>
</dbReference>
<evidence type="ECO:0000256" key="1">
    <source>
        <dbReference type="ARBA" id="ARBA00003222"/>
    </source>
</evidence>
<dbReference type="EMBL" id="SWLE01000012">
    <property type="protein sequence ID" value="TNM93681.1"/>
    <property type="molecule type" value="Genomic_DNA"/>
</dbReference>
<dbReference type="InterPro" id="IPR046965">
    <property type="entry name" value="Cyclin_A/B-like"/>
</dbReference>
<name>A0A4Z2BMZ8_9TELE</name>
<reference evidence="11 12" key="1">
    <citation type="submission" date="2019-04" db="EMBL/GenBank/DDBJ databases">
        <title>The sequence and de novo assembly of Takifugu bimaculatus genome using PacBio and Hi-C technologies.</title>
        <authorList>
            <person name="Xu P."/>
            <person name="Liu B."/>
            <person name="Zhou Z."/>
        </authorList>
    </citation>
    <scope>NUCLEOTIDE SEQUENCE [LARGE SCALE GENOMIC DNA]</scope>
    <source>
        <strain evidence="11">TB-2018</strain>
        <tissue evidence="11">Muscle</tissue>
    </source>
</reference>
<dbReference type="GO" id="GO:0016538">
    <property type="term" value="F:cyclin-dependent protein serine/threonine kinase regulator activity"/>
    <property type="evidence" value="ECO:0007669"/>
    <property type="project" value="InterPro"/>
</dbReference>
<evidence type="ECO:0000313" key="11">
    <source>
        <dbReference type="EMBL" id="TNM93681.1"/>
    </source>
</evidence>
<keyword evidence="5" id="KW-0131">Cell cycle</keyword>
<comment type="subunit">
    <text evidence="6">Interacts with the CDK1 protein kinase to form a serine/threonine kinase holoenzyme complex also known as maturation promoting factor (MPF). The cyclin subunit imparts substrate specificity to the complex.</text>
</comment>
<accession>A0A4Z2BMZ8</accession>
<dbReference type="AlphaFoldDB" id="A0A4Z2BMZ8"/>
<dbReference type="InterPro" id="IPR036915">
    <property type="entry name" value="Cyclin-like_sf"/>
</dbReference>
<dbReference type="FunFam" id="1.10.472.10:FF:000001">
    <property type="entry name" value="G2/mitotic-specific cyclin"/>
    <property type="match status" value="1"/>
</dbReference>
<evidence type="ECO:0000256" key="9">
    <source>
        <dbReference type="SAM" id="MobiDB-lite"/>
    </source>
</evidence>
<evidence type="ECO:0000256" key="4">
    <source>
        <dbReference type="ARBA" id="ARBA00023127"/>
    </source>
</evidence>
<dbReference type="PANTHER" id="PTHR10177">
    <property type="entry name" value="CYCLINS"/>
    <property type="match status" value="1"/>
</dbReference>
<gene>
    <name evidence="11" type="ORF">fugu_001857</name>
</gene>
<feature type="domain" description="Cyclin-like" evidence="10">
    <location>
        <begin position="202"/>
        <end position="286"/>
    </location>
</feature>
<proteinExistence type="inferred from homology"/>
<dbReference type="InterPro" id="IPR039361">
    <property type="entry name" value="Cyclin"/>
</dbReference>
<evidence type="ECO:0000256" key="6">
    <source>
        <dbReference type="ARBA" id="ARBA00025821"/>
    </source>
</evidence>
<dbReference type="SUPFAM" id="SSF47954">
    <property type="entry name" value="Cyclin-like"/>
    <property type="match status" value="1"/>
</dbReference>
<dbReference type="SMART" id="SM00385">
    <property type="entry name" value="CYCLIN"/>
    <property type="match status" value="1"/>
</dbReference>
<organism evidence="11 12">
    <name type="scientific">Takifugu bimaculatus</name>
    <dbReference type="NCBI Taxonomy" id="433685"/>
    <lineage>
        <taxon>Eukaryota</taxon>
        <taxon>Metazoa</taxon>
        <taxon>Chordata</taxon>
        <taxon>Craniata</taxon>
        <taxon>Vertebrata</taxon>
        <taxon>Euteleostomi</taxon>
        <taxon>Actinopterygii</taxon>
        <taxon>Neopterygii</taxon>
        <taxon>Teleostei</taxon>
        <taxon>Neoteleostei</taxon>
        <taxon>Acanthomorphata</taxon>
        <taxon>Eupercaria</taxon>
        <taxon>Tetraodontiformes</taxon>
        <taxon>Tetradontoidea</taxon>
        <taxon>Tetraodontidae</taxon>
        <taxon>Takifugu</taxon>
    </lineage>
</organism>
<evidence type="ECO:0000256" key="3">
    <source>
        <dbReference type="ARBA" id="ARBA00022618"/>
    </source>
</evidence>
<keyword evidence="3" id="KW-0132">Cell division</keyword>
<keyword evidence="12" id="KW-1185">Reference proteome</keyword>
<dbReference type="Gene3D" id="1.10.472.10">
    <property type="entry name" value="Cyclin-like"/>
    <property type="match status" value="2"/>
</dbReference>
<comment type="similarity">
    <text evidence="2">Belongs to the cyclin family. Cyclin AB subfamily.</text>
</comment>
<dbReference type="CDD" id="cd20508">
    <property type="entry name" value="CYCLIN_CCNB3_rpt1"/>
    <property type="match status" value="1"/>
</dbReference>
<evidence type="ECO:0000313" key="12">
    <source>
        <dbReference type="Proteomes" id="UP000516260"/>
    </source>
</evidence>
<dbReference type="Pfam" id="PF00134">
    <property type="entry name" value="Cyclin_N"/>
    <property type="match status" value="1"/>
</dbReference>
<evidence type="ECO:0000256" key="8">
    <source>
        <dbReference type="RuleBase" id="RU000383"/>
    </source>
</evidence>
<dbReference type="Proteomes" id="UP000516260">
    <property type="component" value="Chromosome 2"/>
</dbReference>
<comment type="function">
    <text evidence="1">Essential for the control of the cell cycle at the G2/M (mitosis) transition.</text>
</comment>
<dbReference type="InterPro" id="IPR013763">
    <property type="entry name" value="Cyclin-like_dom"/>
</dbReference>
<comment type="caution">
    <text evidence="11">The sequence shown here is derived from an EMBL/GenBank/DDBJ whole genome shotgun (WGS) entry which is preliminary data.</text>
</comment>
<dbReference type="PIRSF" id="PIRSF001771">
    <property type="entry name" value="Cyclin_A_B_D_E"/>
    <property type="match status" value="1"/>
</dbReference>
<feature type="region of interest" description="Disordered" evidence="9">
    <location>
        <begin position="1"/>
        <end position="134"/>
    </location>
</feature>
<protein>
    <recommendedName>
        <fullName evidence="7">G2/mitotic-specific cyclin-B2</fullName>
    </recommendedName>
</protein>
<evidence type="ECO:0000256" key="5">
    <source>
        <dbReference type="ARBA" id="ARBA00023306"/>
    </source>
</evidence>